<dbReference type="InterPro" id="IPR050643">
    <property type="entry name" value="Periplasmic_pilus_chap"/>
</dbReference>
<dbReference type="PRINTS" id="PR00969">
    <property type="entry name" value="CHAPERONPILI"/>
</dbReference>
<comment type="caution">
    <text evidence="9">The sequence shown here is derived from an EMBL/GenBank/DDBJ whole genome shotgun (WGS) entry which is preliminary data.</text>
</comment>
<dbReference type="RefSeq" id="WP_048368421.1">
    <property type="nucleotide sequence ID" value="NZ_JYLD01000003.1"/>
</dbReference>
<dbReference type="InterPro" id="IPR008962">
    <property type="entry name" value="PapD-like_sf"/>
</dbReference>
<dbReference type="EMBL" id="WIWI01000010">
    <property type="protein sequence ID" value="MQT88475.1"/>
    <property type="molecule type" value="Genomic_DNA"/>
</dbReference>
<evidence type="ECO:0000259" key="7">
    <source>
        <dbReference type="Pfam" id="PF00345"/>
    </source>
</evidence>
<evidence type="ECO:0000259" key="8">
    <source>
        <dbReference type="Pfam" id="PF02753"/>
    </source>
</evidence>
<gene>
    <name evidence="9" type="ORF">GHO39_04865</name>
</gene>
<dbReference type="SUPFAM" id="SSF49584">
    <property type="entry name" value="Periplasmic chaperone C-domain"/>
    <property type="match status" value="1"/>
</dbReference>
<keyword evidence="5" id="KW-0574">Periplasm</keyword>
<dbReference type="PANTHER" id="PTHR30251">
    <property type="entry name" value="PILUS ASSEMBLY CHAPERONE"/>
    <property type="match status" value="1"/>
</dbReference>
<accession>A0A0J6L7Z4</accession>
<dbReference type="Pfam" id="PF02753">
    <property type="entry name" value="PapD_C"/>
    <property type="match status" value="1"/>
</dbReference>
<sequence>MRLKVAAFLALAAGFWLPHVQAGVNVGSTRVVYQSKEKEANLSLSNSGEDGVPYLVQSWVSPYDNKDDSADEFIITPPLFRLDAKAQNILRIIATNVKSLPTDKESLFLLNVKAIPAKSAEQSSQNVLQIALKTTIKLFYRPAGLQGSLPEAVEKLQWRAEGGKLTVQNPSGYNVVVSDLLINNTASKGMPEVIKPGSTVTTPIALKNSDTLELSYINEYGSTVKAAPVTPH</sequence>
<dbReference type="STRING" id="1608996.TU84_07565"/>
<dbReference type="InterPro" id="IPR013783">
    <property type="entry name" value="Ig-like_fold"/>
</dbReference>
<dbReference type="InterPro" id="IPR001829">
    <property type="entry name" value="Pili_assmbl_chaperone_bac"/>
</dbReference>
<comment type="similarity">
    <text evidence="2">Belongs to the periplasmic pilus chaperone family.</text>
</comment>
<dbReference type="Pfam" id="PF00345">
    <property type="entry name" value="PapD_N"/>
    <property type="match status" value="1"/>
</dbReference>
<feature type="domain" description="Pili assembly chaperone C-terminal" evidence="8">
    <location>
        <begin position="167"/>
        <end position="224"/>
    </location>
</feature>
<comment type="subcellular location">
    <subcellularLocation>
        <location evidence="1">Periplasm</location>
    </subcellularLocation>
</comment>
<keyword evidence="3" id="KW-1029">Fimbrium biogenesis</keyword>
<protein>
    <submittedName>
        <fullName evidence="9">Fimbria/pilus periplasmic chaperone</fullName>
    </submittedName>
</protein>
<proteinExistence type="inferred from homology"/>
<evidence type="ECO:0000256" key="2">
    <source>
        <dbReference type="ARBA" id="ARBA00007399"/>
    </source>
</evidence>
<dbReference type="Proteomes" id="UP000489190">
    <property type="component" value="Unassembled WGS sequence"/>
</dbReference>
<name>A0A0J6L7Z4_9PSED</name>
<dbReference type="GO" id="GO:0030288">
    <property type="term" value="C:outer membrane-bounded periplasmic space"/>
    <property type="evidence" value="ECO:0007669"/>
    <property type="project" value="InterPro"/>
</dbReference>
<dbReference type="OrthoDB" id="9131059at2"/>
<dbReference type="AlphaFoldDB" id="A0A0J6L7Z4"/>
<evidence type="ECO:0000256" key="5">
    <source>
        <dbReference type="ARBA" id="ARBA00022764"/>
    </source>
</evidence>
<keyword evidence="6" id="KW-0143">Chaperone</keyword>
<keyword evidence="4" id="KW-0732">Signal</keyword>
<feature type="domain" description="Pili assembly chaperone N-terminal" evidence="7">
    <location>
        <begin position="23"/>
        <end position="145"/>
    </location>
</feature>
<evidence type="ECO:0000256" key="1">
    <source>
        <dbReference type="ARBA" id="ARBA00004418"/>
    </source>
</evidence>
<dbReference type="Gene3D" id="2.60.40.10">
    <property type="entry name" value="Immunoglobulins"/>
    <property type="match status" value="2"/>
</dbReference>
<dbReference type="FunFam" id="2.60.40.10:FF:000458">
    <property type="entry name" value="Molecular chaperone FimC"/>
    <property type="match status" value="1"/>
</dbReference>
<evidence type="ECO:0000313" key="10">
    <source>
        <dbReference type="Proteomes" id="UP000489190"/>
    </source>
</evidence>
<organism evidence="9 10">
    <name type="scientific">Pseudomonas helleri</name>
    <dbReference type="NCBI Taxonomy" id="1608996"/>
    <lineage>
        <taxon>Bacteria</taxon>
        <taxon>Pseudomonadati</taxon>
        <taxon>Pseudomonadota</taxon>
        <taxon>Gammaproteobacteria</taxon>
        <taxon>Pseudomonadales</taxon>
        <taxon>Pseudomonadaceae</taxon>
        <taxon>Pseudomonas</taxon>
    </lineage>
</organism>
<reference evidence="9 10" key="1">
    <citation type="submission" date="2019-10" db="EMBL/GenBank/DDBJ databases">
        <title>Evaluation of single-gene subtyping targets for Pseudomonas.</title>
        <authorList>
            <person name="Reichler S.J."/>
            <person name="Orsi R.H."/>
            <person name="Wiedmann M."/>
            <person name="Martin N.H."/>
            <person name="Murphy S.I."/>
        </authorList>
    </citation>
    <scope>NUCLEOTIDE SEQUENCE [LARGE SCALE GENOMIC DNA]</scope>
    <source>
        <strain evidence="9 10">FSL R10-3254</strain>
    </source>
</reference>
<dbReference type="InterPro" id="IPR016147">
    <property type="entry name" value="Pili_assmbl_chaperone_N"/>
</dbReference>
<evidence type="ECO:0000313" key="9">
    <source>
        <dbReference type="EMBL" id="MQT88475.1"/>
    </source>
</evidence>
<dbReference type="InterPro" id="IPR016148">
    <property type="entry name" value="Pili_assmbl_chaperone_C"/>
</dbReference>
<evidence type="ECO:0000256" key="6">
    <source>
        <dbReference type="ARBA" id="ARBA00023186"/>
    </source>
</evidence>
<dbReference type="GO" id="GO:0071555">
    <property type="term" value="P:cell wall organization"/>
    <property type="evidence" value="ECO:0007669"/>
    <property type="project" value="InterPro"/>
</dbReference>
<evidence type="ECO:0000256" key="3">
    <source>
        <dbReference type="ARBA" id="ARBA00022558"/>
    </source>
</evidence>
<dbReference type="InterPro" id="IPR036316">
    <property type="entry name" value="Pili_assmbl_chap_C_dom_sf"/>
</dbReference>
<evidence type="ECO:0000256" key="4">
    <source>
        <dbReference type="ARBA" id="ARBA00022729"/>
    </source>
</evidence>
<dbReference type="SUPFAM" id="SSF49354">
    <property type="entry name" value="PapD-like"/>
    <property type="match status" value="1"/>
</dbReference>
<dbReference type="PANTHER" id="PTHR30251:SF2">
    <property type="entry name" value="FIMBRIAL CHAPERONE YADV-RELATED"/>
    <property type="match status" value="1"/>
</dbReference>